<dbReference type="AlphaFoldDB" id="A0A4V1MAF7"/>
<sequence>MKALLLAVMLLNGSICNEAPTYVYICQSSTAKKYHYRENCPGLNNCKHKIVRIKKESAEENGKTVCRWER</sequence>
<dbReference type="OrthoDB" id="885042at2"/>
<accession>A0A4V1MAF7</accession>
<dbReference type="EMBL" id="SDHZ01000001">
    <property type="protein sequence ID" value="RXK85716.1"/>
    <property type="molecule type" value="Genomic_DNA"/>
</dbReference>
<keyword evidence="2" id="KW-1185">Reference proteome</keyword>
<protein>
    <submittedName>
        <fullName evidence="1">Uncharacterized protein</fullName>
    </submittedName>
</protein>
<comment type="caution">
    <text evidence="1">The sequence shown here is derived from an EMBL/GenBank/DDBJ whole genome shotgun (WGS) entry which is preliminary data.</text>
</comment>
<evidence type="ECO:0000313" key="2">
    <source>
        <dbReference type="Proteomes" id="UP000290545"/>
    </source>
</evidence>
<evidence type="ECO:0000313" key="1">
    <source>
        <dbReference type="EMBL" id="RXK85716.1"/>
    </source>
</evidence>
<name>A0A4V1MAF7_9BACT</name>
<dbReference type="Proteomes" id="UP000290545">
    <property type="component" value="Unassembled WGS sequence"/>
</dbReference>
<proteinExistence type="predicted"/>
<organism evidence="1 2">
    <name type="scientific">Filimonas effusa</name>
    <dbReference type="NCBI Taxonomy" id="2508721"/>
    <lineage>
        <taxon>Bacteria</taxon>
        <taxon>Pseudomonadati</taxon>
        <taxon>Bacteroidota</taxon>
        <taxon>Chitinophagia</taxon>
        <taxon>Chitinophagales</taxon>
        <taxon>Chitinophagaceae</taxon>
        <taxon>Filimonas</taxon>
    </lineage>
</organism>
<gene>
    <name evidence="1" type="ORF">ESB13_02555</name>
</gene>
<reference evidence="1 2" key="1">
    <citation type="submission" date="2019-01" db="EMBL/GenBank/DDBJ databases">
        <title>Filimonas sp. strain TTM-71.</title>
        <authorList>
            <person name="Chen W.-M."/>
        </authorList>
    </citation>
    <scope>NUCLEOTIDE SEQUENCE [LARGE SCALE GENOMIC DNA]</scope>
    <source>
        <strain evidence="1 2">TTM-71</strain>
    </source>
</reference>